<reference evidence="8" key="1">
    <citation type="submission" date="2010-04" db="EMBL/GenBank/DDBJ databases">
        <authorList>
            <person name="Reid K.E."/>
            <person name="Liao N."/>
            <person name="Chan S."/>
            <person name="Docking R."/>
            <person name="Taylor G."/>
            <person name="Moore R."/>
            <person name="Mayo M."/>
            <person name="Munro S."/>
            <person name="King J."/>
            <person name="Yanchuk A."/>
            <person name="Holt R."/>
            <person name="Jones S."/>
            <person name="Marra M."/>
            <person name="Ritland C.E."/>
            <person name="Ritland K."/>
            <person name="Bohlmann J."/>
        </authorList>
    </citation>
    <scope>NUCLEOTIDE SEQUENCE</scope>
    <source>
        <tissue evidence="8">Bud</tissue>
    </source>
</reference>
<proteinExistence type="evidence at transcript level"/>
<keyword evidence="4" id="KW-0804">Transcription</keyword>
<evidence type="ECO:0000256" key="3">
    <source>
        <dbReference type="ARBA" id="ARBA00023125"/>
    </source>
</evidence>
<dbReference type="GO" id="GO:0003700">
    <property type="term" value="F:DNA-binding transcription factor activity"/>
    <property type="evidence" value="ECO:0007669"/>
    <property type="project" value="InterPro"/>
</dbReference>
<dbReference type="PANTHER" id="PTHR31221:SF193">
    <property type="entry name" value="WRKY TRANSCRIPTION FACTOR PROTEIN 1-RELATED"/>
    <property type="match status" value="1"/>
</dbReference>
<evidence type="ECO:0000256" key="5">
    <source>
        <dbReference type="ARBA" id="ARBA00023242"/>
    </source>
</evidence>
<evidence type="ECO:0000256" key="2">
    <source>
        <dbReference type="ARBA" id="ARBA00023015"/>
    </source>
</evidence>
<feature type="compositionally biased region" description="Polar residues" evidence="6">
    <location>
        <begin position="386"/>
        <end position="395"/>
    </location>
</feature>
<feature type="domain" description="WRKY" evidence="7">
    <location>
        <begin position="146"/>
        <end position="211"/>
    </location>
</feature>
<dbReference type="InterPro" id="IPR036576">
    <property type="entry name" value="WRKY_dom_sf"/>
</dbReference>
<dbReference type="GO" id="GO:0043565">
    <property type="term" value="F:sequence-specific DNA binding"/>
    <property type="evidence" value="ECO:0007669"/>
    <property type="project" value="InterPro"/>
</dbReference>
<sequence length="411" mass="44735">MIHEGAESTEGPGATIKVEGGSTWRNTEFGLLKDKDAAHCSKAWKNELLERSSSASGVTDLSDPSSTAQVQSSSRLDSLGTPELSSTLASDDDMEDGGTNDSKSLGDDGDENESDSKRRKKENNTVDIVAASRAIREPRVVVQTTSEIDILDDGYRWRKYGQKVVKGNPNPRSYYKCTNAGCPVRKHVERASHDPKAVITTYEGKHNHDVPAARNSSHDNAAKGNGAAPLAMQTNGPAPMNTIPRSVPQVQDIVSRPVPQVQGIVSRFDRHLDPRNEYGKRAYFEKVVDGNLRLQDKNAGSLDLKMGAGMGFGMFGLGNSHTDKRQIAEGHPPFPMQIHGTTNHGLPGIELSGKPIVPIQPYFGQAKDNGMRFLRPKEEQNDDSGFGNQLPFNPTNSTLYQQIMGRLSMGP</sequence>
<dbReference type="EMBL" id="BT123755">
    <property type="protein sequence ID" value="ADE77055.1"/>
    <property type="molecule type" value="mRNA"/>
</dbReference>
<feature type="region of interest" description="Disordered" evidence="6">
    <location>
        <begin position="1"/>
        <end position="24"/>
    </location>
</feature>
<feature type="compositionally biased region" description="Polar residues" evidence="6">
    <location>
        <begin position="51"/>
        <end position="76"/>
    </location>
</feature>
<evidence type="ECO:0000256" key="4">
    <source>
        <dbReference type="ARBA" id="ARBA00023163"/>
    </source>
</evidence>
<feature type="region of interest" description="Disordered" evidence="6">
    <location>
        <begin position="376"/>
        <end position="395"/>
    </location>
</feature>
<dbReference type="GO" id="GO:0005634">
    <property type="term" value="C:nucleus"/>
    <property type="evidence" value="ECO:0007669"/>
    <property type="project" value="UniProtKB-SubCell"/>
</dbReference>
<accession>D5ABY6</accession>
<dbReference type="InterPro" id="IPR044810">
    <property type="entry name" value="WRKY_plant"/>
</dbReference>
<dbReference type="Gene3D" id="2.20.25.80">
    <property type="entry name" value="WRKY domain"/>
    <property type="match status" value="1"/>
</dbReference>
<dbReference type="SUPFAM" id="SSF118290">
    <property type="entry name" value="WRKY DNA-binding domain"/>
    <property type="match status" value="1"/>
</dbReference>
<dbReference type="PROSITE" id="PS50811">
    <property type="entry name" value="WRKY"/>
    <property type="match status" value="1"/>
</dbReference>
<dbReference type="SMART" id="SM00774">
    <property type="entry name" value="WRKY"/>
    <property type="match status" value="1"/>
</dbReference>
<evidence type="ECO:0000256" key="6">
    <source>
        <dbReference type="SAM" id="MobiDB-lite"/>
    </source>
</evidence>
<feature type="region of interest" description="Disordered" evidence="6">
    <location>
        <begin position="49"/>
        <end position="124"/>
    </location>
</feature>
<organism evidence="8">
    <name type="scientific">Picea sitchensis</name>
    <name type="common">Sitka spruce</name>
    <name type="synonym">Pinus sitchensis</name>
    <dbReference type="NCBI Taxonomy" id="3332"/>
    <lineage>
        <taxon>Eukaryota</taxon>
        <taxon>Viridiplantae</taxon>
        <taxon>Streptophyta</taxon>
        <taxon>Embryophyta</taxon>
        <taxon>Tracheophyta</taxon>
        <taxon>Spermatophyta</taxon>
        <taxon>Pinopsida</taxon>
        <taxon>Pinidae</taxon>
        <taxon>Conifers I</taxon>
        <taxon>Pinales</taxon>
        <taxon>Pinaceae</taxon>
        <taxon>Picea</taxon>
    </lineage>
</organism>
<protein>
    <recommendedName>
        <fullName evidence="7">WRKY domain-containing protein</fullName>
    </recommendedName>
</protein>
<evidence type="ECO:0000313" key="8">
    <source>
        <dbReference type="EMBL" id="ADE77055.1"/>
    </source>
</evidence>
<keyword evidence="2" id="KW-0805">Transcription regulation</keyword>
<dbReference type="Pfam" id="PF03106">
    <property type="entry name" value="WRKY"/>
    <property type="match status" value="1"/>
</dbReference>
<dbReference type="PANTHER" id="PTHR31221">
    <property type="entry name" value="WRKY TRANSCRIPTION FACTOR PROTEIN 1-RELATED"/>
    <property type="match status" value="1"/>
</dbReference>
<name>D5ABY6_PICSI</name>
<dbReference type="InterPro" id="IPR003657">
    <property type="entry name" value="WRKY_dom"/>
</dbReference>
<evidence type="ECO:0000256" key="1">
    <source>
        <dbReference type="ARBA" id="ARBA00004123"/>
    </source>
</evidence>
<keyword evidence="5" id="KW-0539">Nucleus</keyword>
<comment type="subcellular location">
    <subcellularLocation>
        <location evidence="1">Nucleus</location>
    </subcellularLocation>
</comment>
<dbReference type="FunFam" id="2.20.25.80:FF:000001">
    <property type="entry name" value="WRKY transcription factor 33"/>
    <property type="match status" value="1"/>
</dbReference>
<keyword evidence="3" id="KW-0238">DNA-binding</keyword>
<dbReference type="AlphaFoldDB" id="D5ABY6"/>
<evidence type="ECO:0000259" key="7">
    <source>
        <dbReference type="PROSITE" id="PS50811"/>
    </source>
</evidence>